<dbReference type="PANTHER" id="PTHR33055:SF3">
    <property type="entry name" value="PUTATIVE TRANSPOSASE FOR IS117-RELATED"/>
    <property type="match status" value="1"/>
</dbReference>
<evidence type="ECO:0000259" key="2">
    <source>
        <dbReference type="Pfam" id="PF02371"/>
    </source>
</evidence>
<dbReference type="InterPro" id="IPR002525">
    <property type="entry name" value="Transp_IS110-like_N"/>
</dbReference>
<feature type="domain" description="Transposase IS116/IS110/IS902 C-terminal" evidence="2">
    <location>
        <begin position="169"/>
        <end position="207"/>
    </location>
</feature>
<sequence length="210" mass="24014">MQKKLSRGKSVGYVANLPPCLIGMEAYASSNRWYRIFTEMGHIVRLIAPQLVKPFVKSNNKNDAIDAEALCEAVQRPKMRFVSPNSIEQQGIRSIHRIREGAIRERTRQANRIRGLSMKYGIIIPQGINHLRKRIPEIIEDEENGLTMWFRRLLSGLHEEMLHKDERIASSGGPRVFKNARELAAWLGLVPRQHSTGGKTTLGEIRQHCR</sequence>
<dbReference type="EMBL" id="CAADFT010000079">
    <property type="protein sequence ID" value="VFK47229.1"/>
    <property type="molecule type" value="Genomic_DNA"/>
</dbReference>
<name>A0A450Z0E0_9GAMM</name>
<dbReference type="GO" id="GO:0004803">
    <property type="term" value="F:transposase activity"/>
    <property type="evidence" value="ECO:0007669"/>
    <property type="project" value="InterPro"/>
</dbReference>
<gene>
    <name evidence="3" type="ORF">BECKTC1821E_GA0114239_10796</name>
</gene>
<evidence type="ECO:0000313" key="3">
    <source>
        <dbReference type="EMBL" id="VFK47229.1"/>
    </source>
</evidence>
<reference evidence="3" key="1">
    <citation type="submission" date="2019-02" db="EMBL/GenBank/DDBJ databases">
        <authorList>
            <person name="Gruber-Vodicka R. H."/>
            <person name="Seah K. B. B."/>
        </authorList>
    </citation>
    <scope>NUCLEOTIDE SEQUENCE</scope>
    <source>
        <strain evidence="3">BECK_BZ125</strain>
    </source>
</reference>
<protein>
    <submittedName>
        <fullName evidence="3">Transposase</fullName>
    </submittedName>
</protein>
<dbReference type="AlphaFoldDB" id="A0A450Z0E0"/>
<dbReference type="GO" id="GO:0003677">
    <property type="term" value="F:DNA binding"/>
    <property type="evidence" value="ECO:0007669"/>
    <property type="project" value="InterPro"/>
</dbReference>
<dbReference type="InterPro" id="IPR047650">
    <property type="entry name" value="Transpos_IS110"/>
</dbReference>
<dbReference type="NCBIfam" id="NF033542">
    <property type="entry name" value="transpos_IS110"/>
    <property type="match status" value="1"/>
</dbReference>
<dbReference type="GO" id="GO:0006313">
    <property type="term" value="P:DNA transposition"/>
    <property type="evidence" value="ECO:0007669"/>
    <property type="project" value="InterPro"/>
</dbReference>
<evidence type="ECO:0000259" key="1">
    <source>
        <dbReference type="Pfam" id="PF01548"/>
    </source>
</evidence>
<proteinExistence type="predicted"/>
<feature type="domain" description="Transposase IS110-like N-terminal" evidence="1">
    <location>
        <begin position="16"/>
        <end position="116"/>
    </location>
</feature>
<dbReference type="Pfam" id="PF02371">
    <property type="entry name" value="Transposase_20"/>
    <property type="match status" value="1"/>
</dbReference>
<dbReference type="InterPro" id="IPR003346">
    <property type="entry name" value="Transposase_20"/>
</dbReference>
<dbReference type="Pfam" id="PF01548">
    <property type="entry name" value="DEDD_Tnp_IS110"/>
    <property type="match status" value="1"/>
</dbReference>
<dbReference type="PANTHER" id="PTHR33055">
    <property type="entry name" value="TRANSPOSASE FOR INSERTION SEQUENCE ELEMENT IS1111A"/>
    <property type="match status" value="1"/>
</dbReference>
<accession>A0A450Z0E0</accession>
<organism evidence="3">
    <name type="scientific">Candidatus Kentrum sp. TC</name>
    <dbReference type="NCBI Taxonomy" id="2126339"/>
    <lineage>
        <taxon>Bacteria</taxon>
        <taxon>Pseudomonadati</taxon>
        <taxon>Pseudomonadota</taxon>
        <taxon>Gammaproteobacteria</taxon>
        <taxon>Candidatus Kentrum</taxon>
    </lineage>
</organism>